<sequence length="101" mass="11330">MVVEDNKVMIDEDKNTRTRQTGEQQKGEDERAPEVTQPPRRGRRSRARMARNMEVMAEQNAKTTSCANCCPKCILTTWTYAPCATHVSALPAPRIQVPTLG</sequence>
<evidence type="ECO:0000313" key="3">
    <source>
        <dbReference type="Proteomes" id="UP001604277"/>
    </source>
</evidence>
<organism evidence="2 3">
    <name type="scientific">Forsythia ovata</name>
    <dbReference type="NCBI Taxonomy" id="205694"/>
    <lineage>
        <taxon>Eukaryota</taxon>
        <taxon>Viridiplantae</taxon>
        <taxon>Streptophyta</taxon>
        <taxon>Embryophyta</taxon>
        <taxon>Tracheophyta</taxon>
        <taxon>Spermatophyta</taxon>
        <taxon>Magnoliopsida</taxon>
        <taxon>eudicotyledons</taxon>
        <taxon>Gunneridae</taxon>
        <taxon>Pentapetalae</taxon>
        <taxon>asterids</taxon>
        <taxon>lamiids</taxon>
        <taxon>Lamiales</taxon>
        <taxon>Oleaceae</taxon>
        <taxon>Forsythieae</taxon>
        <taxon>Forsythia</taxon>
    </lineage>
</organism>
<feature type="compositionally biased region" description="Basic and acidic residues" evidence="1">
    <location>
        <begin position="1"/>
        <end position="16"/>
    </location>
</feature>
<accession>A0ABD1SNJ0</accession>
<protein>
    <submittedName>
        <fullName evidence="2">Uncharacterized protein</fullName>
    </submittedName>
</protein>
<evidence type="ECO:0000313" key="2">
    <source>
        <dbReference type="EMBL" id="KAL2502281.1"/>
    </source>
</evidence>
<proteinExistence type="predicted"/>
<gene>
    <name evidence="2" type="ORF">Fot_36129</name>
</gene>
<dbReference type="AlphaFoldDB" id="A0ABD1SNJ0"/>
<reference evidence="3" key="1">
    <citation type="submission" date="2024-07" db="EMBL/GenBank/DDBJ databases">
        <title>Two chromosome-level genome assemblies of Korean endemic species Abeliophyllum distichum and Forsythia ovata (Oleaceae).</title>
        <authorList>
            <person name="Jang H."/>
        </authorList>
    </citation>
    <scope>NUCLEOTIDE SEQUENCE [LARGE SCALE GENOMIC DNA]</scope>
</reference>
<dbReference type="EMBL" id="JBFOLJ010000010">
    <property type="protein sequence ID" value="KAL2502281.1"/>
    <property type="molecule type" value="Genomic_DNA"/>
</dbReference>
<comment type="caution">
    <text evidence="2">The sequence shown here is derived from an EMBL/GenBank/DDBJ whole genome shotgun (WGS) entry which is preliminary data.</text>
</comment>
<evidence type="ECO:0000256" key="1">
    <source>
        <dbReference type="SAM" id="MobiDB-lite"/>
    </source>
</evidence>
<dbReference type="Proteomes" id="UP001604277">
    <property type="component" value="Unassembled WGS sequence"/>
</dbReference>
<feature type="region of interest" description="Disordered" evidence="1">
    <location>
        <begin position="1"/>
        <end position="46"/>
    </location>
</feature>
<name>A0ABD1SNJ0_9LAMI</name>
<keyword evidence="3" id="KW-1185">Reference proteome</keyword>